<protein>
    <submittedName>
        <fullName evidence="9">Undecaprenyl-phosphate glucose phosphotransferase</fullName>
        <ecNumber evidence="9">2.7.8.31</ecNumber>
    </submittedName>
</protein>
<gene>
    <name evidence="9" type="ORF">IAC54_02130</name>
</gene>
<reference evidence="9" key="1">
    <citation type="submission" date="2020-10" db="EMBL/GenBank/DDBJ databases">
        <authorList>
            <person name="Gilroy R."/>
        </authorList>
    </citation>
    <scope>NUCLEOTIDE SEQUENCE</scope>
    <source>
        <strain evidence="9">G3-4614</strain>
    </source>
</reference>
<feature type="transmembrane region" description="Helical" evidence="7">
    <location>
        <begin position="105"/>
        <end position="124"/>
    </location>
</feature>
<sequence>MSKRRKGQLIKVIVTVGDFICINMVYILACLLLPHDLIDSFNRKIVWFVLNIAYIPVNIMFRDVHNNRVTYIDELLLTTTKSVLLYFLIFLSLSMFLQFEIKAKTLAIFFVGLYATLNLWWIIVNRLLKFYRRKGYNFRRVVIVGAGKTGIMLYNELCSDMGYGYKFLGFFDDNPADVDKEIKPYLIGNTGDVEEFCKKNNVDEIFCSLPGSQDNKIINLIQISERNTMRFYIVPEIRRYVLRRLNFQTLGAIPLFSVREEPLQNWGFRLVKRLMDIIISGIVLLLSPLWYIPIAIAVKRSSPGPVLFKQKRTGLMGKEFECLKFRTMKVNNECDTKQAERGDDRITPIGKFLRKTSLDEFPQFINIFKGEMSVVGPRPHMLKHTEEYSAIIDKYMVRHFIKPGLTGWAQVNGYRGETKELSQMEMRIKHDIWYIEHWNLLLDIKIILLTIWQAIKGDDNAF</sequence>
<dbReference type="GO" id="GO:0016020">
    <property type="term" value="C:membrane"/>
    <property type="evidence" value="ECO:0007669"/>
    <property type="project" value="UniProtKB-SubCell"/>
</dbReference>
<feature type="transmembrane region" description="Helical" evidence="7">
    <location>
        <begin position="12"/>
        <end position="33"/>
    </location>
</feature>
<evidence type="ECO:0000256" key="2">
    <source>
        <dbReference type="ARBA" id="ARBA00006464"/>
    </source>
</evidence>
<keyword evidence="4 7" id="KW-0812">Transmembrane</keyword>
<dbReference type="Proteomes" id="UP000823636">
    <property type="component" value="Unassembled WGS sequence"/>
</dbReference>
<dbReference type="InterPro" id="IPR017475">
    <property type="entry name" value="EPS_sugar_tfrase"/>
</dbReference>
<feature type="transmembrane region" description="Helical" evidence="7">
    <location>
        <begin position="45"/>
        <end position="61"/>
    </location>
</feature>
<keyword evidence="6 7" id="KW-0472">Membrane</keyword>
<dbReference type="PANTHER" id="PTHR30576">
    <property type="entry name" value="COLANIC BIOSYNTHESIS UDP-GLUCOSE LIPID CARRIER TRANSFERASE"/>
    <property type="match status" value="1"/>
</dbReference>
<evidence type="ECO:0000256" key="7">
    <source>
        <dbReference type="SAM" id="Phobius"/>
    </source>
</evidence>
<evidence type="ECO:0000256" key="1">
    <source>
        <dbReference type="ARBA" id="ARBA00004141"/>
    </source>
</evidence>
<dbReference type="SUPFAM" id="SSF51735">
    <property type="entry name" value="NAD(P)-binding Rossmann-fold domains"/>
    <property type="match status" value="1"/>
</dbReference>
<evidence type="ECO:0000313" key="10">
    <source>
        <dbReference type="Proteomes" id="UP000823636"/>
    </source>
</evidence>
<feature type="domain" description="Bacterial sugar transferase" evidence="8">
    <location>
        <begin position="272"/>
        <end position="455"/>
    </location>
</feature>
<feature type="transmembrane region" description="Helical" evidence="7">
    <location>
        <begin position="274"/>
        <end position="292"/>
    </location>
</feature>
<evidence type="ECO:0000259" key="8">
    <source>
        <dbReference type="Pfam" id="PF02397"/>
    </source>
</evidence>
<dbReference type="NCBIfam" id="TIGR03025">
    <property type="entry name" value="EPS_sugtrans"/>
    <property type="match status" value="1"/>
</dbReference>
<dbReference type="Gene3D" id="3.40.50.720">
    <property type="entry name" value="NAD(P)-binding Rossmann-like Domain"/>
    <property type="match status" value="1"/>
</dbReference>
<evidence type="ECO:0000256" key="4">
    <source>
        <dbReference type="ARBA" id="ARBA00022692"/>
    </source>
</evidence>
<comment type="subcellular location">
    <subcellularLocation>
        <location evidence="1">Membrane</location>
        <topology evidence="1">Multi-pass membrane protein</topology>
    </subcellularLocation>
</comment>
<keyword evidence="5 7" id="KW-1133">Transmembrane helix</keyword>
<feature type="transmembrane region" description="Helical" evidence="7">
    <location>
        <begin position="82"/>
        <end position="99"/>
    </location>
</feature>
<accession>A0A9D9E4A8</accession>
<dbReference type="InterPro" id="IPR003362">
    <property type="entry name" value="Bact_transf"/>
</dbReference>
<dbReference type="NCBIfam" id="TIGR03023">
    <property type="entry name" value="WcaJ_sugtrans"/>
    <property type="match status" value="1"/>
</dbReference>
<evidence type="ECO:0000256" key="6">
    <source>
        <dbReference type="ARBA" id="ARBA00023136"/>
    </source>
</evidence>
<dbReference type="PANTHER" id="PTHR30576:SF0">
    <property type="entry name" value="UNDECAPRENYL-PHOSPHATE N-ACETYLGALACTOSAMINYL 1-PHOSPHATE TRANSFERASE-RELATED"/>
    <property type="match status" value="1"/>
</dbReference>
<dbReference type="InterPro" id="IPR036291">
    <property type="entry name" value="NAD(P)-bd_dom_sf"/>
</dbReference>
<comment type="similarity">
    <text evidence="2">Belongs to the bacterial sugar transferase family.</text>
</comment>
<evidence type="ECO:0000256" key="5">
    <source>
        <dbReference type="ARBA" id="ARBA00022989"/>
    </source>
</evidence>
<dbReference type="Pfam" id="PF13727">
    <property type="entry name" value="CoA_binding_3"/>
    <property type="match status" value="1"/>
</dbReference>
<proteinExistence type="inferred from homology"/>
<evidence type="ECO:0000313" key="9">
    <source>
        <dbReference type="EMBL" id="MBO8437680.1"/>
    </source>
</evidence>
<dbReference type="InterPro" id="IPR017473">
    <property type="entry name" value="Undecaprenyl-P_gluc_Ptfrase"/>
</dbReference>
<evidence type="ECO:0000256" key="3">
    <source>
        <dbReference type="ARBA" id="ARBA00022679"/>
    </source>
</evidence>
<reference evidence="9" key="2">
    <citation type="journal article" date="2021" name="PeerJ">
        <title>Extensive microbial diversity within the chicken gut microbiome revealed by metagenomics and culture.</title>
        <authorList>
            <person name="Gilroy R."/>
            <person name="Ravi A."/>
            <person name="Getino M."/>
            <person name="Pursley I."/>
            <person name="Horton D.L."/>
            <person name="Alikhan N.F."/>
            <person name="Baker D."/>
            <person name="Gharbi K."/>
            <person name="Hall N."/>
            <person name="Watson M."/>
            <person name="Adriaenssens E.M."/>
            <person name="Foster-Nyarko E."/>
            <person name="Jarju S."/>
            <person name="Secka A."/>
            <person name="Antonio M."/>
            <person name="Oren A."/>
            <person name="Chaudhuri R.R."/>
            <person name="La Ragione R."/>
            <person name="Hildebrand F."/>
            <person name="Pallen M.J."/>
        </authorList>
    </citation>
    <scope>NUCLEOTIDE SEQUENCE</scope>
    <source>
        <strain evidence="9">G3-4614</strain>
    </source>
</reference>
<organism evidence="9 10">
    <name type="scientific">Candidatus Caccoplasma merdipullorum</name>
    <dbReference type="NCBI Taxonomy" id="2840718"/>
    <lineage>
        <taxon>Bacteria</taxon>
        <taxon>Pseudomonadati</taxon>
        <taxon>Bacteroidota</taxon>
        <taxon>Bacteroidia</taxon>
        <taxon>Bacteroidales</taxon>
        <taxon>Bacteroidaceae</taxon>
        <taxon>Bacteroidaceae incertae sedis</taxon>
        <taxon>Candidatus Caccoplasma</taxon>
    </lineage>
</organism>
<name>A0A9D9E4A8_9BACT</name>
<dbReference type="Pfam" id="PF02397">
    <property type="entry name" value="Bac_transf"/>
    <property type="match status" value="1"/>
</dbReference>
<keyword evidence="3 9" id="KW-0808">Transferase</keyword>
<dbReference type="EMBL" id="JADIMW010000022">
    <property type="protein sequence ID" value="MBO8437680.1"/>
    <property type="molecule type" value="Genomic_DNA"/>
</dbReference>
<dbReference type="AlphaFoldDB" id="A0A9D9E4A8"/>
<comment type="caution">
    <text evidence="9">The sequence shown here is derived from an EMBL/GenBank/DDBJ whole genome shotgun (WGS) entry which is preliminary data.</text>
</comment>
<dbReference type="EC" id="2.7.8.31" evidence="9"/>
<dbReference type="GO" id="GO:0089702">
    <property type="term" value="F:undecaprenyl-phosphate glucose phosphotransferase activity"/>
    <property type="evidence" value="ECO:0007669"/>
    <property type="project" value="UniProtKB-EC"/>
</dbReference>